<feature type="compositionally biased region" description="Low complexity" evidence="1">
    <location>
        <begin position="10"/>
        <end position="22"/>
    </location>
</feature>
<keyword evidence="2" id="KW-0812">Transmembrane</keyword>
<accession>A0A9P4SI34</accession>
<reference evidence="3" key="1">
    <citation type="journal article" date="2020" name="Stud. Mycol.">
        <title>101 Dothideomycetes genomes: a test case for predicting lifestyles and emergence of pathogens.</title>
        <authorList>
            <person name="Haridas S."/>
            <person name="Albert R."/>
            <person name="Binder M."/>
            <person name="Bloem J."/>
            <person name="Labutti K."/>
            <person name="Salamov A."/>
            <person name="Andreopoulos B."/>
            <person name="Baker S."/>
            <person name="Barry K."/>
            <person name="Bills G."/>
            <person name="Bluhm B."/>
            <person name="Cannon C."/>
            <person name="Castanera R."/>
            <person name="Culley D."/>
            <person name="Daum C."/>
            <person name="Ezra D."/>
            <person name="Gonzalez J."/>
            <person name="Henrissat B."/>
            <person name="Kuo A."/>
            <person name="Liang C."/>
            <person name="Lipzen A."/>
            <person name="Lutzoni F."/>
            <person name="Magnuson J."/>
            <person name="Mondo S."/>
            <person name="Nolan M."/>
            <person name="Ohm R."/>
            <person name="Pangilinan J."/>
            <person name="Park H.-J."/>
            <person name="Ramirez L."/>
            <person name="Alfaro M."/>
            <person name="Sun H."/>
            <person name="Tritt A."/>
            <person name="Yoshinaga Y."/>
            <person name="Zwiers L.-H."/>
            <person name="Turgeon B."/>
            <person name="Goodwin S."/>
            <person name="Spatafora J."/>
            <person name="Crous P."/>
            <person name="Grigoriev I."/>
        </authorList>
    </citation>
    <scope>NUCLEOTIDE SEQUENCE</scope>
    <source>
        <strain evidence="3">CBS 101060</strain>
    </source>
</reference>
<proteinExistence type="predicted"/>
<feature type="transmembrane region" description="Helical" evidence="2">
    <location>
        <begin position="65"/>
        <end position="84"/>
    </location>
</feature>
<sequence>MAKPSRRSKSSLPSSTSTNATTPPNPLPPFAPAPAALKPFLRTLDSGKMYITHIDTFPAAFKKRIFLVPLTLNLTIFLLLVWRIWVIWPLYWRIFVVPLVLRGQGLDLRPKDMTWGEIAWLGTKRGATFLLDWFLLTIVGRWPWSFFLERPGNPCEWRWRVGFREREVVVRVSRGWGRDDLLEGAKKGGESPFFKVRVLPAVRRDYVKAKTGYVMMGKDWDLEFAAMVTAHDLVDKNVVEEELLQKSVLVYGGTDKGKNDSDNWWIWDLWRLDEGAETEARNKIVEFKDRLTAMGKEGLFFRWIELVQYESSQPGGFTRERQENAVKNARELFKLNGIDFDDFLRSIGGLEELPGMESAA</sequence>
<gene>
    <name evidence="3" type="ORF">M501DRAFT_985485</name>
</gene>
<comment type="caution">
    <text evidence="3">The sequence shown here is derived from an EMBL/GenBank/DDBJ whole genome shotgun (WGS) entry which is preliminary data.</text>
</comment>
<protein>
    <submittedName>
        <fullName evidence="3">Uncharacterized protein</fullName>
    </submittedName>
</protein>
<dbReference type="EMBL" id="MU006089">
    <property type="protein sequence ID" value="KAF2843366.1"/>
    <property type="molecule type" value="Genomic_DNA"/>
</dbReference>
<evidence type="ECO:0000313" key="3">
    <source>
        <dbReference type="EMBL" id="KAF2843366.1"/>
    </source>
</evidence>
<dbReference type="OrthoDB" id="5421757at2759"/>
<keyword evidence="2" id="KW-1133">Transmembrane helix</keyword>
<name>A0A9P4SI34_9PEZI</name>
<keyword evidence="4" id="KW-1185">Reference proteome</keyword>
<evidence type="ECO:0000256" key="1">
    <source>
        <dbReference type="SAM" id="MobiDB-lite"/>
    </source>
</evidence>
<evidence type="ECO:0000256" key="2">
    <source>
        <dbReference type="SAM" id="Phobius"/>
    </source>
</evidence>
<feature type="region of interest" description="Disordered" evidence="1">
    <location>
        <begin position="1"/>
        <end position="29"/>
    </location>
</feature>
<keyword evidence="2" id="KW-0472">Membrane</keyword>
<organism evidence="3 4">
    <name type="scientific">Patellaria atrata CBS 101060</name>
    <dbReference type="NCBI Taxonomy" id="1346257"/>
    <lineage>
        <taxon>Eukaryota</taxon>
        <taxon>Fungi</taxon>
        <taxon>Dikarya</taxon>
        <taxon>Ascomycota</taxon>
        <taxon>Pezizomycotina</taxon>
        <taxon>Dothideomycetes</taxon>
        <taxon>Dothideomycetes incertae sedis</taxon>
        <taxon>Patellariales</taxon>
        <taxon>Patellariaceae</taxon>
        <taxon>Patellaria</taxon>
    </lineage>
</organism>
<evidence type="ECO:0000313" key="4">
    <source>
        <dbReference type="Proteomes" id="UP000799429"/>
    </source>
</evidence>
<dbReference type="AlphaFoldDB" id="A0A9P4SI34"/>
<dbReference type="Proteomes" id="UP000799429">
    <property type="component" value="Unassembled WGS sequence"/>
</dbReference>